<gene>
    <name evidence="1" type="ORF">CHILSU_LOCUS5006</name>
</gene>
<organism evidence="1 2">
    <name type="scientific">Chilo suppressalis</name>
    <name type="common">Asiatic rice borer moth</name>
    <dbReference type="NCBI Taxonomy" id="168631"/>
    <lineage>
        <taxon>Eukaryota</taxon>
        <taxon>Metazoa</taxon>
        <taxon>Ecdysozoa</taxon>
        <taxon>Arthropoda</taxon>
        <taxon>Hexapoda</taxon>
        <taxon>Insecta</taxon>
        <taxon>Pterygota</taxon>
        <taxon>Neoptera</taxon>
        <taxon>Endopterygota</taxon>
        <taxon>Lepidoptera</taxon>
        <taxon>Glossata</taxon>
        <taxon>Ditrysia</taxon>
        <taxon>Pyraloidea</taxon>
        <taxon>Crambidae</taxon>
        <taxon>Crambinae</taxon>
        <taxon>Chilo</taxon>
    </lineage>
</organism>
<dbReference type="EMBL" id="OU963895">
    <property type="protein sequence ID" value="CAH0401770.1"/>
    <property type="molecule type" value="Genomic_DNA"/>
</dbReference>
<dbReference type="Pfam" id="PF15868">
    <property type="entry name" value="MBF2"/>
    <property type="match status" value="1"/>
</dbReference>
<proteinExistence type="predicted"/>
<evidence type="ECO:0000313" key="2">
    <source>
        <dbReference type="Proteomes" id="UP001153292"/>
    </source>
</evidence>
<accession>A0ABN8B758</accession>
<sequence>MSPTREVPGSNPGGSRCSRQVDDDAAYYRWRYSNSGAGTITMERLLLAVLAALCNARQFCERSKMPLEVGEWRHNLQHLDAAAVENGPVSITQGQVYVYENYFPGYIHVDNLARRTCGASATLKSGGVGTSSVLVVLQAEAHDEIKSVVDVWGTRTGAPQPKPSPPPPANLRSLYLFKTLRATLRADNHNKSCGVGTSSVLVVLQAEPKTRSSPLSTCGAPETGHRSPITYARCTCSRP</sequence>
<name>A0ABN8B758_CHISP</name>
<dbReference type="Proteomes" id="UP001153292">
    <property type="component" value="Chromosome 2"/>
</dbReference>
<dbReference type="InterPro" id="IPR031734">
    <property type="entry name" value="MBF2"/>
</dbReference>
<evidence type="ECO:0000313" key="1">
    <source>
        <dbReference type="EMBL" id="CAH0401770.1"/>
    </source>
</evidence>
<keyword evidence="2" id="KW-1185">Reference proteome</keyword>
<protein>
    <submittedName>
        <fullName evidence="1">Uncharacterized protein</fullName>
    </submittedName>
</protein>
<reference evidence="1" key="1">
    <citation type="submission" date="2021-12" db="EMBL/GenBank/DDBJ databases">
        <authorList>
            <person name="King R."/>
        </authorList>
    </citation>
    <scope>NUCLEOTIDE SEQUENCE</scope>
</reference>